<evidence type="ECO:0000313" key="10">
    <source>
        <dbReference type="Proteomes" id="UP000030645"/>
    </source>
</evidence>
<dbReference type="PANTHER" id="PTHR10641">
    <property type="entry name" value="MYB FAMILY TRANSCRIPTION FACTOR"/>
    <property type="match status" value="1"/>
</dbReference>
<feature type="domain" description="Myb-like" evidence="7">
    <location>
        <begin position="27"/>
        <end position="79"/>
    </location>
</feature>
<dbReference type="PROSITE" id="PS50090">
    <property type="entry name" value="MYB_LIKE"/>
    <property type="match status" value="1"/>
</dbReference>
<evidence type="ECO:0000256" key="4">
    <source>
        <dbReference type="ARBA" id="ARBA00023163"/>
    </source>
</evidence>
<accession>W9RSX9</accession>
<keyword evidence="4" id="KW-0804">Transcription</keyword>
<dbReference type="GO" id="GO:0005634">
    <property type="term" value="C:nucleus"/>
    <property type="evidence" value="ECO:0007669"/>
    <property type="project" value="UniProtKB-SubCell"/>
</dbReference>
<feature type="region of interest" description="Disordered" evidence="6">
    <location>
        <begin position="1"/>
        <end position="32"/>
    </location>
</feature>
<dbReference type="Gene3D" id="1.10.10.60">
    <property type="entry name" value="Homeodomain-like"/>
    <property type="match status" value="1"/>
</dbReference>
<dbReference type="InterPro" id="IPR009057">
    <property type="entry name" value="Homeodomain-like_sf"/>
</dbReference>
<keyword evidence="2" id="KW-0805">Transcription regulation</keyword>
<dbReference type="eggNOG" id="KOG0048">
    <property type="taxonomic scope" value="Eukaryota"/>
</dbReference>
<dbReference type="PANTHER" id="PTHR10641:SF622">
    <property type="entry name" value="TRANSCRIPTION FACTOR MYB17"/>
    <property type="match status" value="1"/>
</dbReference>
<evidence type="ECO:0000259" key="7">
    <source>
        <dbReference type="PROSITE" id="PS50090"/>
    </source>
</evidence>
<evidence type="ECO:0000256" key="6">
    <source>
        <dbReference type="SAM" id="MobiDB-lite"/>
    </source>
</evidence>
<feature type="compositionally biased region" description="Polar residues" evidence="6">
    <location>
        <begin position="1"/>
        <end position="17"/>
    </location>
</feature>
<sequence length="88" mass="10010">MIRNPSSFGHNYFSSSKQKSKTPCGRKVGIKKGTWTPEDDEVLATYIKRHGEGHWGTLPEHAGLLRCGKSCRLRWVNYLRPSIKRGPI</sequence>
<dbReference type="GO" id="GO:0003677">
    <property type="term" value="F:DNA binding"/>
    <property type="evidence" value="ECO:0007669"/>
    <property type="project" value="UniProtKB-KW"/>
</dbReference>
<comment type="subcellular location">
    <subcellularLocation>
        <location evidence="1">Nucleus</location>
    </subcellularLocation>
</comment>
<dbReference type="InterPro" id="IPR015495">
    <property type="entry name" value="Myb_TF_plants"/>
</dbReference>
<dbReference type="InterPro" id="IPR001005">
    <property type="entry name" value="SANT/Myb"/>
</dbReference>
<keyword evidence="3" id="KW-0238">DNA-binding</keyword>
<keyword evidence="5" id="KW-0539">Nucleus</keyword>
<evidence type="ECO:0000256" key="3">
    <source>
        <dbReference type="ARBA" id="ARBA00023125"/>
    </source>
</evidence>
<dbReference type="SMART" id="SM00717">
    <property type="entry name" value="SANT"/>
    <property type="match status" value="1"/>
</dbReference>
<evidence type="ECO:0000259" key="8">
    <source>
        <dbReference type="PROSITE" id="PS51294"/>
    </source>
</evidence>
<organism evidence="9 10">
    <name type="scientific">Morus notabilis</name>
    <dbReference type="NCBI Taxonomy" id="981085"/>
    <lineage>
        <taxon>Eukaryota</taxon>
        <taxon>Viridiplantae</taxon>
        <taxon>Streptophyta</taxon>
        <taxon>Embryophyta</taxon>
        <taxon>Tracheophyta</taxon>
        <taxon>Spermatophyta</taxon>
        <taxon>Magnoliopsida</taxon>
        <taxon>eudicotyledons</taxon>
        <taxon>Gunneridae</taxon>
        <taxon>Pentapetalae</taxon>
        <taxon>rosids</taxon>
        <taxon>fabids</taxon>
        <taxon>Rosales</taxon>
        <taxon>Moraceae</taxon>
        <taxon>Moreae</taxon>
        <taxon>Morus</taxon>
    </lineage>
</organism>
<dbReference type="CDD" id="cd00167">
    <property type="entry name" value="SANT"/>
    <property type="match status" value="1"/>
</dbReference>
<dbReference type="EMBL" id="KE344568">
    <property type="protein sequence ID" value="EXB67903.1"/>
    <property type="molecule type" value="Genomic_DNA"/>
</dbReference>
<evidence type="ECO:0000313" key="9">
    <source>
        <dbReference type="EMBL" id="EXB67903.1"/>
    </source>
</evidence>
<protein>
    <submittedName>
        <fullName evidence="9">Myb-related protein Myb4</fullName>
    </submittedName>
</protein>
<dbReference type="PROSITE" id="PS51294">
    <property type="entry name" value="HTH_MYB"/>
    <property type="match status" value="1"/>
</dbReference>
<name>W9RSX9_9ROSA</name>
<dbReference type="Proteomes" id="UP000030645">
    <property type="component" value="Unassembled WGS sequence"/>
</dbReference>
<dbReference type="SUPFAM" id="SSF46689">
    <property type="entry name" value="Homeodomain-like"/>
    <property type="match status" value="1"/>
</dbReference>
<evidence type="ECO:0000256" key="2">
    <source>
        <dbReference type="ARBA" id="ARBA00023015"/>
    </source>
</evidence>
<reference evidence="10" key="1">
    <citation type="submission" date="2013-01" db="EMBL/GenBank/DDBJ databases">
        <title>Draft Genome Sequence of a Mulberry Tree, Morus notabilis C.K. Schneid.</title>
        <authorList>
            <person name="He N."/>
            <person name="Zhao S."/>
        </authorList>
    </citation>
    <scope>NUCLEOTIDE SEQUENCE</scope>
</reference>
<dbReference type="Pfam" id="PF00249">
    <property type="entry name" value="Myb_DNA-binding"/>
    <property type="match status" value="1"/>
</dbReference>
<proteinExistence type="predicted"/>
<gene>
    <name evidence="9" type="ORF">L484_008920</name>
</gene>
<dbReference type="AlphaFoldDB" id="W9RSX9"/>
<evidence type="ECO:0000256" key="5">
    <source>
        <dbReference type="ARBA" id="ARBA00023242"/>
    </source>
</evidence>
<feature type="domain" description="HTH myb-type" evidence="8">
    <location>
        <begin position="27"/>
        <end position="83"/>
    </location>
</feature>
<dbReference type="FunFam" id="1.10.10.60:FF:000121">
    <property type="entry name" value="Myb transcription factor"/>
    <property type="match status" value="1"/>
</dbReference>
<evidence type="ECO:0000256" key="1">
    <source>
        <dbReference type="ARBA" id="ARBA00004123"/>
    </source>
</evidence>
<dbReference type="InterPro" id="IPR017930">
    <property type="entry name" value="Myb_dom"/>
</dbReference>
<keyword evidence="10" id="KW-1185">Reference proteome</keyword>